<keyword evidence="1" id="KW-1133">Transmembrane helix</keyword>
<protein>
    <submittedName>
        <fullName evidence="2">Uncharacterized protein</fullName>
    </submittedName>
</protein>
<evidence type="ECO:0000313" key="2">
    <source>
        <dbReference type="EMBL" id="MDC0668349.1"/>
    </source>
</evidence>
<comment type="caution">
    <text evidence="2">The sequence shown here is derived from an EMBL/GenBank/DDBJ whole genome shotgun (WGS) entry which is preliminary data.</text>
</comment>
<keyword evidence="1" id="KW-0472">Membrane</keyword>
<name>A0ABT5B2L5_9BACT</name>
<feature type="transmembrane region" description="Helical" evidence="1">
    <location>
        <begin position="90"/>
        <end position="114"/>
    </location>
</feature>
<proteinExistence type="predicted"/>
<dbReference type="EMBL" id="JAQNDN010000004">
    <property type="protein sequence ID" value="MDC0668349.1"/>
    <property type="molecule type" value="Genomic_DNA"/>
</dbReference>
<keyword evidence="3" id="KW-1185">Reference proteome</keyword>
<accession>A0ABT5B2L5</accession>
<sequence>MLLLVEAQEAGFASDGHLERLRGAARVIDRYLGPLDLLDEEGRGEAEERLRRLTDRIVQIDDTRRRAASEREAAARRQRSVQAHAKARRLTLAGSVATGSGLAALAVMGLGLSIGKTADNRLTALATQHDEPACTFEKKPCGSGYADFRALRLRENIGDAMFLVGATVGGVLLATGTVLLVVARKQRREAQALELVPTPTVSASGLGLALFGRF</sequence>
<evidence type="ECO:0000313" key="3">
    <source>
        <dbReference type="Proteomes" id="UP001217838"/>
    </source>
</evidence>
<feature type="transmembrane region" description="Helical" evidence="1">
    <location>
        <begin position="160"/>
        <end position="183"/>
    </location>
</feature>
<dbReference type="Proteomes" id="UP001217838">
    <property type="component" value="Unassembled WGS sequence"/>
</dbReference>
<organism evidence="2 3">
    <name type="scientific">Nannocystis radixulma</name>
    <dbReference type="NCBI Taxonomy" id="2995305"/>
    <lineage>
        <taxon>Bacteria</taxon>
        <taxon>Pseudomonadati</taxon>
        <taxon>Myxococcota</taxon>
        <taxon>Polyangia</taxon>
        <taxon>Nannocystales</taxon>
        <taxon>Nannocystaceae</taxon>
        <taxon>Nannocystis</taxon>
    </lineage>
</organism>
<keyword evidence="1" id="KW-0812">Transmembrane</keyword>
<dbReference type="RefSeq" id="WP_271997396.1">
    <property type="nucleotide sequence ID" value="NZ_JAQNDN010000004.1"/>
</dbReference>
<gene>
    <name evidence="2" type="ORF">POL58_11390</name>
</gene>
<reference evidence="2 3" key="1">
    <citation type="submission" date="2022-11" db="EMBL/GenBank/DDBJ databases">
        <title>Minimal conservation of predation-associated metabolite biosynthetic gene clusters underscores biosynthetic potential of Myxococcota including descriptions for ten novel species: Archangium lansinium sp. nov., Myxococcus landrumus sp. nov., Nannocystis bai.</title>
        <authorList>
            <person name="Ahearne A."/>
            <person name="Stevens C."/>
            <person name="Dowd S."/>
        </authorList>
    </citation>
    <scope>NUCLEOTIDE SEQUENCE [LARGE SCALE GENOMIC DNA]</scope>
    <source>
        <strain evidence="2 3">NCELM</strain>
    </source>
</reference>
<evidence type="ECO:0000256" key="1">
    <source>
        <dbReference type="SAM" id="Phobius"/>
    </source>
</evidence>